<gene>
    <name evidence="2" type="ORF">DILT_LOCUS6460</name>
</gene>
<evidence type="ECO:0000256" key="1">
    <source>
        <dbReference type="SAM" id="MobiDB-lite"/>
    </source>
</evidence>
<evidence type="ECO:0000313" key="3">
    <source>
        <dbReference type="Proteomes" id="UP000281553"/>
    </source>
</evidence>
<evidence type="ECO:0000313" key="2">
    <source>
        <dbReference type="EMBL" id="VDN10629.1"/>
    </source>
</evidence>
<proteinExistence type="predicted"/>
<protein>
    <submittedName>
        <fullName evidence="2">Uncharacterized protein</fullName>
    </submittedName>
</protein>
<keyword evidence="3" id="KW-1185">Reference proteome</keyword>
<dbReference type="EMBL" id="UYRU01049557">
    <property type="protein sequence ID" value="VDN10629.1"/>
    <property type="molecule type" value="Genomic_DNA"/>
</dbReference>
<dbReference type="OrthoDB" id="10359687at2759"/>
<sequence length="249" mass="27290">MQSPVLMTLLPGSDKNYPNLSGDSRLMSNIVYIDESGRFSPTHPKLLEKNTSVFPSGPDAQWAIGRDHGQKLTITPIYGLPRLPQTSDSMLQNSSSGIYPPAQYHADMPTDIKAYRLLLHSKSCDELDVALVNKSNQVTENRPELSLSDTTSAHTQNVPRENSTYNVVARLIKNQISKISHPSGAETGYQTPNATVFPDEYTPMIPTTQTVHTSTAQNAFKIDCDGGAAGRQGSPRQPNQRNCETTSFV</sequence>
<reference evidence="2 3" key="1">
    <citation type="submission" date="2018-11" db="EMBL/GenBank/DDBJ databases">
        <authorList>
            <consortium name="Pathogen Informatics"/>
        </authorList>
    </citation>
    <scope>NUCLEOTIDE SEQUENCE [LARGE SCALE GENOMIC DNA]</scope>
</reference>
<organism evidence="2 3">
    <name type="scientific">Dibothriocephalus latus</name>
    <name type="common">Fish tapeworm</name>
    <name type="synonym">Diphyllobothrium latum</name>
    <dbReference type="NCBI Taxonomy" id="60516"/>
    <lineage>
        <taxon>Eukaryota</taxon>
        <taxon>Metazoa</taxon>
        <taxon>Spiralia</taxon>
        <taxon>Lophotrochozoa</taxon>
        <taxon>Platyhelminthes</taxon>
        <taxon>Cestoda</taxon>
        <taxon>Eucestoda</taxon>
        <taxon>Diphyllobothriidea</taxon>
        <taxon>Diphyllobothriidae</taxon>
        <taxon>Dibothriocephalus</taxon>
    </lineage>
</organism>
<feature type="compositionally biased region" description="Polar residues" evidence="1">
    <location>
        <begin position="234"/>
        <end position="249"/>
    </location>
</feature>
<name>A0A3P7NMV9_DIBLA</name>
<dbReference type="Proteomes" id="UP000281553">
    <property type="component" value="Unassembled WGS sequence"/>
</dbReference>
<dbReference type="AlphaFoldDB" id="A0A3P7NMV9"/>
<accession>A0A3P7NMV9</accession>
<feature type="region of interest" description="Disordered" evidence="1">
    <location>
        <begin position="226"/>
        <end position="249"/>
    </location>
</feature>